<dbReference type="EMBL" id="JADIKL010000004">
    <property type="protein sequence ID" value="MFK2930911.1"/>
    <property type="molecule type" value="Genomic_DNA"/>
</dbReference>
<reference evidence="3 4" key="1">
    <citation type="submission" date="2020-10" db="EMBL/GenBank/DDBJ databases">
        <title>Phylogeny of dyella-like bacteria.</title>
        <authorList>
            <person name="Fu J."/>
        </authorList>
    </citation>
    <scope>NUCLEOTIDE SEQUENCE [LARGE SCALE GENOMIC DNA]</scope>
    <source>
        <strain evidence="3 4">DKC-1</strain>
    </source>
</reference>
<evidence type="ECO:0000256" key="2">
    <source>
        <dbReference type="SAM" id="SignalP"/>
    </source>
</evidence>
<name>A0ABW8KFK3_9GAMM</name>
<keyword evidence="2" id="KW-0732">Signal</keyword>
<evidence type="ECO:0000313" key="3">
    <source>
        <dbReference type="EMBL" id="MFK2930911.1"/>
    </source>
</evidence>
<keyword evidence="4" id="KW-1185">Reference proteome</keyword>
<organism evidence="3 4">
    <name type="scientific">Dyella agri</name>
    <dbReference type="NCBI Taxonomy" id="1926869"/>
    <lineage>
        <taxon>Bacteria</taxon>
        <taxon>Pseudomonadati</taxon>
        <taxon>Pseudomonadota</taxon>
        <taxon>Gammaproteobacteria</taxon>
        <taxon>Lysobacterales</taxon>
        <taxon>Rhodanobacteraceae</taxon>
        <taxon>Dyella</taxon>
    </lineage>
</organism>
<gene>
    <name evidence="3" type="ORF">ISP14_08915</name>
</gene>
<feature type="chain" id="PRO_5046677609" evidence="2">
    <location>
        <begin position="23"/>
        <end position="195"/>
    </location>
</feature>
<protein>
    <submittedName>
        <fullName evidence="3">Uncharacterized protein</fullName>
    </submittedName>
</protein>
<feature type="compositionally biased region" description="Polar residues" evidence="1">
    <location>
        <begin position="164"/>
        <end position="180"/>
    </location>
</feature>
<accession>A0ABW8KFK3</accession>
<dbReference type="Proteomes" id="UP001620397">
    <property type="component" value="Unassembled WGS sequence"/>
</dbReference>
<sequence length="195" mass="21305">MRSLLVSSIMIVGLLGGTSAVADDSMSLNQFPHRYEPVLLRVNAQGKVTDVSPAYSLSPKMTRLLNANLGEMIHAPATDKHGKPVSSQFVMNVALLAEPNGTGDYAAHFTYVSTRPVPPGNWYWVHLTGDRLALASQDMRFNNRRNYVPMERYRDGYRPAYKGSFSQPVPATTPAVQNAASSVSTPSSPPPSRTR</sequence>
<proteinExistence type="predicted"/>
<evidence type="ECO:0000256" key="1">
    <source>
        <dbReference type="SAM" id="MobiDB-lite"/>
    </source>
</evidence>
<feature type="region of interest" description="Disordered" evidence="1">
    <location>
        <begin position="164"/>
        <end position="195"/>
    </location>
</feature>
<evidence type="ECO:0000313" key="4">
    <source>
        <dbReference type="Proteomes" id="UP001620397"/>
    </source>
</evidence>
<dbReference type="RefSeq" id="WP_404538323.1">
    <property type="nucleotide sequence ID" value="NZ_JADIKL010000004.1"/>
</dbReference>
<feature type="signal peptide" evidence="2">
    <location>
        <begin position="1"/>
        <end position="22"/>
    </location>
</feature>
<comment type="caution">
    <text evidence="3">The sequence shown here is derived from an EMBL/GenBank/DDBJ whole genome shotgun (WGS) entry which is preliminary data.</text>
</comment>